<evidence type="ECO:0000256" key="3">
    <source>
        <dbReference type="ARBA" id="ARBA00022723"/>
    </source>
</evidence>
<organism evidence="12 13">
    <name type="scientific">Candidatus Brocadia carolinensis</name>
    <dbReference type="NCBI Taxonomy" id="1004156"/>
    <lineage>
        <taxon>Bacteria</taxon>
        <taxon>Pseudomonadati</taxon>
        <taxon>Planctomycetota</taxon>
        <taxon>Candidatus Brocadiia</taxon>
        <taxon>Candidatus Brocadiales</taxon>
        <taxon>Candidatus Brocadiaceae</taxon>
        <taxon>Candidatus Brocadia</taxon>
    </lineage>
</organism>
<comment type="similarity">
    <text evidence="8 11">Belongs to the QueC family.</text>
</comment>
<dbReference type="GO" id="GO:0016879">
    <property type="term" value="F:ligase activity, forming carbon-nitrogen bonds"/>
    <property type="evidence" value="ECO:0007669"/>
    <property type="project" value="UniProtKB-UniRule"/>
</dbReference>
<evidence type="ECO:0000256" key="6">
    <source>
        <dbReference type="ARBA" id="ARBA00022833"/>
    </source>
</evidence>
<dbReference type="NCBIfam" id="TIGR00364">
    <property type="entry name" value="7-cyano-7-deazaguanine synthase QueC"/>
    <property type="match status" value="1"/>
</dbReference>
<feature type="binding site" evidence="11">
    <location>
        <position position="198"/>
    </location>
    <ligand>
        <name>Zn(2+)</name>
        <dbReference type="ChEBI" id="CHEBI:29105"/>
    </ligand>
</feature>
<dbReference type="PANTHER" id="PTHR42914:SF1">
    <property type="entry name" value="7-CYANO-7-DEAZAGUANINE SYNTHASE"/>
    <property type="match status" value="1"/>
</dbReference>
<comment type="cofactor">
    <cofactor evidence="11">
        <name>Zn(2+)</name>
        <dbReference type="ChEBI" id="CHEBI:29105"/>
    </cofactor>
    <text evidence="11">Binds 1 zinc ion per subunit.</text>
</comment>
<evidence type="ECO:0000256" key="11">
    <source>
        <dbReference type="HAMAP-Rule" id="MF_01633"/>
    </source>
</evidence>
<comment type="function">
    <text evidence="11">Catalyzes the ATP-dependent conversion of 7-carboxy-7-deazaguanine (CDG) to 7-cyano-7-deazaguanine (preQ(0)).</text>
</comment>
<feature type="binding site" evidence="11">
    <location>
        <position position="190"/>
    </location>
    <ligand>
        <name>Zn(2+)</name>
        <dbReference type="ChEBI" id="CHEBI:29105"/>
    </ligand>
</feature>
<evidence type="ECO:0000256" key="4">
    <source>
        <dbReference type="ARBA" id="ARBA00022741"/>
    </source>
</evidence>
<evidence type="ECO:0000313" key="12">
    <source>
        <dbReference type="EMBL" id="OOP56966.1"/>
    </source>
</evidence>
<gene>
    <name evidence="11" type="primary">queC</name>
    <name evidence="12" type="ORF">AYP45_05965</name>
</gene>
<dbReference type="Gene3D" id="3.40.50.620">
    <property type="entry name" value="HUPs"/>
    <property type="match status" value="1"/>
</dbReference>
<feature type="binding site" evidence="11">
    <location>
        <begin position="9"/>
        <end position="19"/>
    </location>
    <ligand>
        <name>ATP</name>
        <dbReference type="ChEBI" id="CHEBI:30616"/>
    </ligand>
</feature>
<proteinExistence type="inferred from homology"/>
<evidence type="ECO:0000313" key="13">
    <source>
        <dbReference type="Proteomes" id="UP000189681"/>
    </source>
</evidence>
<dbReference type="Pfam" id="PF06508">
    <property type="entry name" value="QueC"/>
    <property type="match status" value="1"/>
</dbReference>
<dbReference type="EC" id="6.3.4.20" evidence="9 11"/>
<evidence type="ECO:0000256" key="7">
    <source>
        <dbReference type="ARBA" id="ARBA00022840"/>
    </source>
</evidence>
<dbReference type="HAMAP" id="MF_01633">
    <property type="entry name" value="QueC"/>
    <property type="match status" value="1"/>
</dbReference>
<dbReference type="GO" id="GO:0008270">
    <property type="term" value="F:zinc ion binding"/>
    <property type="evidence" value="ECO:0007669"/>
    <property type="project" value="UniProtKB-UniRule"/>
</dbReference>
<dbReference type="STRING" id="1004156.AYP45_05965"/>
<feature type="binding site" evidence="11">
    <location>
        <position position="201"/>
    </location>
    <ligand>
        <name>Zn(2+)</name>
        <dbReference type="ChEBI" id="CHEBI:29105"/>
    </ligand>
</feature>
<comment type="caution">
    <text evidence="12">The sequence shown here is derived from an EMBL/GenBank/DDBJ whole genome shotgun (WGS) entry which is preliminary data.</text>
</comment>
<keyword evidence="5 11" id="KW-0671">Queuosine biosynthesis</keyword>
<keyword evidence="7 11" id="KW-0067">ATP-binding</keyword>
<protein>
    <recommendedName>
        <fullName evidence="9 11">7-cyano-7-deazaguanine synthase</fullName>
        <ecNumber evidence="9 11">6.3.4.20</ecNumber>
    </recommendedName>
    <alternativeName>
        <fullName evidence="11">7-cyano-7-carbaguanine synthase</fullName>
    </alternativeName>
    <alternativeName>
        <fullName evidence="11">PreQ(0) synthase</fullName>
    </alternativeName>
    <alternativeName>
        <fullName evidence="11">Queuosine biosynthesis protein QueC</fullName>
    </alternativeName>
</protein>
<dbReference type="UniPathway" id="UPA00391"/>
<dbReference type="CDD" id="cd01995">
    <property type="entry name" value="QueC-like"/>
    <property type="match status" value="1"/>
</dbReference>
<evidence type="ECO:0000256" key="9">
    <source>
        <dbReference type="ARBA" id="ARBA00039149"/>
    </source>
</evidence>
<keyword evidence="4 11" id="KW-0547">Nucleotide-binding</keyword>
<evidence type="ECO:0000256" key="10">
    <source>
        <dbReference type="ARBA" id="ARBA00047890"/>
    </source>
</evidence>
<evidence type="ECO:0000256" key="1">
    <source>
        <dbReference type="ARBA" id="ARBA00005061"/>
    </source>
</evidence>
<dbReference type="InterPro" id="IPR014729">
    <property type="entry name" value="Rossmann-like_a/b/a_fold"/>
</dbReference>
<evidence type="ECO:0000256" key="2">
    <source>
        <dbReference type="ARBA" id="ARBA00022598"/>
    </source>
</evidence>
<evidence type="ECO:0000256" key="8">
    <source>
        <dbReference type="ARBA" id="ARBA00037993"/>
    </source>
</evidence>
<feature type="binding site" evidence="11">
    <location>
        <position position="204"/>
    </location>
    <ligand>
        <name>Zn(2+)</name>
        <dbReference type="ChEBI" id="CHEBI:29105"/>
    </ligand>
</feature>
<name>A0A1V4AV25_9BACT</name>
<sequence length="226" mass="25003">MKDLAIVLVSGGMDSCVTAALAHMQYELALLHVNYGQRTESRELSAFNDIASYYRIPEDRILISNIDYLSKIGGSSLTDPRIKVQDALVTAGEIPDSYVPFRNTHLLAIAVSWGEVIGARKIFIGAVEQDSPGYPDCRPVYYETFNKLIKAGTKPTTAIEVETPLIDKRKSEIVKTGISLEAPLHLSWSCYKNTEKACGQCHSCFLRLKAFREAGVKDPIPYSITV</sequence>
<keyword evidence="2 11" id="KW-0436">Ligase</keyword>
<comment type="pathway">
    <text evidence="1 11">Purine metabolism; 7-cyano-7-deazaguanine biosynthesis.</text>
</comment>
<dbReference type="EMBL" id="AYTS01000053">
    <property type="protein sequence ID" value="OOP56966.1"/>
    <property type="molecule type" value="Genomic_DNA"/>
</dbReference>
<dbReference type="SUPFAM" id="SSF52402">
    <property type="entry name" value="Adenine nucleotide alpha hydrolases-like"/>
    <property type="match status" value="1"/>
</dbReference>
<dbReference type="AlphaFoldDB" id="A0A1V4AV25"/>
<dbReference type="PIRSF" id="PIRSF006293">
    <property type="entry name" value="ExsB"/>
    <property type="match status" value="1"/>
</dbReference>
<dbReference type="InterPro" id="IPR018317">
    <property type="entry name" value="QueC"/>
</dbReference>
<dbReference type="GO" id="GO:0008616">
    <property type="term" value="P:tRNA queuosine(34) biosynthetic process"/>
    <property type="evidence" value="ECO:0007669"/>
    <property type="project" value="UniProtKB-UniRule"/>
</dbReference>
<reference evidence="12 13" key="1">
    <citation type="journal article" date="2017" name="Water Res.">
        <title>Discovery and metagenomic analysis of an anammox bacterial enrichment related to Candidatus "Brocadia caroliniensis" in a full-scale glycerol-fed nitritation-denitritation separate centrate treatment process.</title>
        <authorList>
            <person name="Park H."/>
            <person name="Brotto A.C."/>
            <person name="van Loosdrecht M.C."/>
            <person name="Chandran K."/>
        </authorList>
    </citation>
    <scope>NUCLEOTIDE SEQUENCE [LARGE SCALE GENOMIC DNA]</scope>
    <source>
        <strain evidence="12">26THWARD</strain>
    </source>
</reference>
<dbReference type="PANTHER" id="PTHR42914">
    <property type="entry name" value="7-CYANO-7-DEAZAGUANINE SYNTHASE"/>
    <property type="match status" value="1"/>
</dbReference>
<keyword evidence="6 11" id="KW-0862">Zinc</keyword>
<dbReference type="GO" id="GO:0005524">
    <property type="term" value="F:ATP binding"/>
    <property type="evidence" value="ECO:0007669"/>
    <property type="project" value="UniProtKB-UniRule"/>
</dbReference>
<dbReference type="Proteomes" id="UP000189681">
    <property type="component" value="Unassembled WGS sequence"/>
</dbReference>
<accession>A0A1V4AV25</accession>
<keyword evidence="3 11" id="KW-0479">Metal-binding</keyword>
<comment type="catalytic activity">
    <reaction evidence="10 11">
        <text>7-carboxy-7-carbaguanine + NH4(+) + 2 ATP = 7-cyano-7-carbaguanine + 2 AMP + 2 diphosphate + 2 H(+)</text>
        <dbReference type="Rhea" id="RHEA:27982"/>
        <dbReference type="ChEBI" id="CHEBI:15378"/>
        <dbReference type="ChEBI" id="CHEBI:28938"/>
        <dbReference type="ChEBI" id="CHEBI:30616"/>
        <dbReference type="ChEBI" id="CHEBI:33019"/>
        <dbReference type="ChEBI" id="CHEBI:45075"/>
        <dbReference type="ChEBI" id="CHEBI:61036"/>
        <dbReference type="ChEBI" id="CHEBI:456215"/>
        <dbReference type="EC" id="6.3.4.20"/>
    </reaction>
</comment>
<evidence type="ECO:0000256" key="5">
    <source>
        <dbReference type="ARBA" id="ARBA00022785"/>
    </source>
</evidence>